<evidence type="ECO:0000313" key="8">
    <source>
        <dbReference type="Proteomes" id="UP000694701"/>
    </source>
</evidence>
<reference evidence="7" key="1">
    <citation type="submission" date="2025-08" db="UniProtKB">
        <authorList>
            <consortium name="Ensembl"/>
        </authorList>
    </citation>
    <scope>IDENTIFICATION</scope>
</reference>
<dbReference type="InterPro" id="IPR036179">
    <property type="entry name" value="Ig-like_dom_sf"/>
</dbReference>
<evidence type="ECO:0000256" key="2">
    <source>
        <dbReference type="ARBA" id="ARBA00023130"/>
    </source>
</evidence>
<keyword evidence="1" id="KW-0732">Signal</keyword>
<sequence length="126" mass="14263">MERCVLLILITVPGKVIIHSLAGIFADSIEPKDKDNIISKEGESVTLSCTYDTSSNNILLYWYRQYPNKDPQYLLYKGARSWSNNRNTADHRFQSITSESSTELTTDSVTLSDSALYYCALRVEAQ</sequence>
<keyword evidence="4" id="KW-0393">Immunoglobulin domain</keyword>
<dbReference type="GO" id="GO:0002250">
    <property type="term" value="P:adaptive immune response"/>
    <property type="evidence" value="ECO:0007669"/>
    <property type="project" value="UniProtKB-KW"/>
</dbReference>
<proteinExistence type="predicted"/>
<dbReference type="Proteomes" id="UP000694701">
    <property type="component" value="Unplaced"/>
</dbReference>
<name>A0A8C2F1T0_CYPCA</name>
<evidence type="ECO:0000259" key="6">
    <source>
        <dbReference type="PROSITE" id="PS50835"/>
    </source>
</evidence>
<evidence type="ECO:0000256" key="4">
    <source>
        <dbReference type="ARBA" id="ARBA00023319"/>
    </source>
</evidence>
<dbReference type="Gene3D" id="2.60.40.10">
    <property type="entry name" value="Immunoglobulins"/>
    <property type="match status" value="1"/>
</dbReference>
<accession>A0A8C2F1T0</accession>
<feature type="domain" description="Ig-like" evidence="6">
    <location>
        <begin position="31"/>
        <end position="126"/>
    </location>
</feature>
<evidence type="ECO:0000256" key="5">
    <source>
        <dbReference type="ARBA" id="ARBA00043266"/>
    </source>
</evidence>
<keyword evidence="5" id="KW-1279">T cell receptor</keyword>
<dbReference type="InterPro" id="IPR013106">
    <property type="entry name" value="Ig_V-set"/>
</dbReference>
<dbReference type="Pfam" id="PF07686">
    <property type="entry name" value="V-set"/>
    <property type="match status" value="1"/>
</dbReference>
<keyword evidence="3" id="KW-0675">Receptor</keyword>
<evidence type="ECO:0000256" key="3">
    <source>
        <dbReference type="ARBA" id="ARBA00023170"/>
    </source>
</evidence>
<dbReference type="PANTHER" id="PTHR19367">
    <property type="entry name" value="T-CELL RECEPTOR ALPHA CHAIN V REGION"/>
    <property type="match status" value="1"/>
</dbReference>
<evidence type="ECO:0000256" key="1">
    <source>
        <dbReference type="ARBA" id="ARBA00022729"/>
    </source>
</evidence>
<dbReference type="InterPro" id="IPR013783">
    <property type="entry name" value="Ig-like_fold"/>
</dbReference>
<dbReference type="SUPFAM" id="SSF48726">
    <property type="entry name" value="Immunoglobulin"/>
    <property type="match status" value="1"/>
</dbReference>
<dbReference type="SMART" id="SM00406">
    <property type="entry name" value="IGv"/>
    <property type="match status" value="1"/>
</dbReference>
<protein>
    <submittedName>
        <fullName evidence="7">T-cell receptor alpha/delta variable 26.0</fullName>
    </submittedName>
</protein>
<dbReference type="InterPro" id="IPR003599">
    <property type="entry name" value="Ig_sub"/>
</dbReference>
<dbReference type="SMART" id="SM00409">
    <property type="entry name" value="IG"/>
    <property type="match status" value="1"/>
</dbReference>
<evidence type="ECO:0000313" key="7">
    <source>
        <dbReference type="Ensembl" id="ENSCCRP00020049353.1"/>
    </source>
</evidence>
<dbReference type="AlphaFoldDB" id="A0A8C2F1T0"/>
<dbReference type="GO" id="GO:0042101">
    <property type="term" value="C:T cell receptor complex"/>
    <property type="evidence" value="ECO:0007669"/>
    <property type="project" value="UniProtKB-KW"/>
</dbReference>
<dbReference type="PANTHER" id="PTHR19367:SF18">
    <property type="entry name" value="T CELL RECEPTOR ALPHA VARIABLE 16"/>
    <property type="match status" value="1"/>
</dbReference>
<dbReference type="InterPro" id="IPR007110">
    <property type="entry name" value="Ig-like_dom"/>
</dbReference>
<keyword evidence="2" id="KW-1064">Adaptive immunity</keyword>
<organism evidence="7 8">
    <name type="scientific">Cyprinus carpio</name>
    <name type="common">Common carp</name>
    <dbReference type="NCBI Taxonomy" id="7962"/>
    <lineage>
        <taxon>Eukaryota</taxon>
        <taxon>Metazoa</taxon>
        <taxon>Chordata</taxon>
        <taxon>Craniata</taxon>
        <taxon>Vertebrata</taxon>
        <taxon>Euteleostomi</taxon>
        <taxon>Actinopterygii</taxon>
        <taxon>Neopterygii</taxon>
        <taxon>Teleostei</taxon>
        <taxon>Ostariophysi</taxon>
        <taxon>Cypriniformes</taxon>
        <taxon>Cyprinidae</taxon>
        <taxon>Cyprininae</taxon>
        <taxon>Cyprinus</taxon>
    </lineage>
</organism>
<keyword evidence="5" id="KW-0391">Immunity</keyword>
<dbReference type="PROSITE" id="PS50835">
    <property type="entry name" value="IG_LIKE"/>
    <property type="match status" value="1"/>
</dbReference>
<dbReference type="InterPro" id="IPR051287">
    <property type="entry name" value="TCR_variable_region"/>
</dbReference>
<dbReference type="Ensembl" id="ENSCCRT00020053793.1">
    <property type="protein sequence ID" value="ENSCCRP00020049353.1"/>
    <property type="gene ID" value="ENSCCRG00020021946.1"/>
</dbReference>